<evidence type="ECO:0000259" key="17">
    <source>
        <dbReference type="PROSITE" id="PS51203"/>
    </source>
</evidence>
<evidence type="ECO:0000313" key="20">
    <source>
        <dbReference type="Proteomes" id="UP000535403"/>
    </source>
</evidence>
<feature type="binding site" evidence="14">
    <location>
        <position position="264"/>
    </location>
    <ligand>
        <name>FAD</name>
        <dbReference type="ChEBI" id="CHEBI:57692"/>
    </ligand>
</feature>
<evidence type="ECO:0000256" key="9">
    <source>
        <dbReference type="ARBA" id="ARBA00023004"/>
    </source>
</evidence>
<evidence type="ECO:0000256" key="10">
    <source>
        <dbReference type="ARBA" id="ARBA00023027"/>
    </source>
</evidence>
<keyword evidence="5 14" id="KW-0285">Flavoprotein</keyword>
<evidence type="ECO:0000259" key="16">
    <source>
        <dbReference type="PROSITE" id="PS50255"/>
    </source>
</evidence>
<dbReference type="Gene3D" id="2.60.40.790">
    <property type="match status" value="1"/>
</dbReference>
<dbReference type="Pfam" id="PF00173">
    <property type="entry name" value="Cyt-b5"/>
    <property type="match status" value="1"/>
</dbReference>
<feature type="binding site" evidence="14">
    <location>
        <position position="342"/>
    </location>
    <ligand>
        <name>FAD</name>
        <dbReference type="ChEBI" id="CHEBI:57692"/>
    </ligand>
</feature>
<evidence type="ECO:0000256" key="6">
    <source>
        <dbReference type="ARBA" id="ARBA00022723"/>
    </source>
</evidence>
<dbReference type="EC" id="1.6.2.2" evidence="2"/>
<dbReference type="InterPro" id="IPR018506">
    <property type="entry name" value="Cyt_B5_heme-BS"/>
</dbReference>
<keyword evidence="20" id="KW-1185">Reference proteome</keyword>
<dbReference type="PROSITE" id="PS51203">
    <property type="entry name" value="CS"/>
    <property type="match status" value="1"/>
</dbReference>
<dbReference type="SUPFAM" id="SSF63380">
    <property type="entry name" value="Riboflavin synthase domain-like"/>
    <property type="match status" value="1"/>
</dbReference>
<dbReference type="Gene3D" id="3.10.120.10">
    <property type="entry name" value="Cytochrome b5-like heme/steroid binding domain"/>
    <property type="match status" value="1"/>
</dbReference>
<dbReference type="FunFam" id="2.60.40.790:FF:000019">
    <property type="entry name" value="cytochrome b5 reductase 4 isoform X1"/>
    <property type="match status" value="1"/>
</dbReference>
<accession>A0A7L3XW73</accession>
<dbReference type="SMART" id="SM01117">
    <property type="entry name" value="Cyt-b5"/>
    <property type="match status" value="1"/>
</dbReference>
<comment type="catalytic activity">
    <reaction evidence="13">
        <text>2 Fe(III)-[cytochrome b5] + NADH = 2 Fe(II)-[cytochrome b5] + NAD(+) + H(+)</text>
        <dbReference type="Rhea" id="RHEA:46680"/>
        <dbReference type="Rhea" id="RHEA-COMP:10438"/>
        <dbReference type="Rhea" id="RHEA-COMP:10439"/>
        <dbReference type="ChEBI" id="CHEBI:15378"/>
        <dbReference type="ChEBI" id="CHEBI:29033"/>
        <dbReference type="ChEBI" id="CHEBI:29034"/>
        <dbReference type="ChEBI" id="CHEBI:57540"/>
        <dbReference type="ChEBI" id="CHEBI:57945"/>
        <dbReference type="EC" id="1.6.2.2"/>
    </reaction>
</comment>
<evidence type="ECO:0000256" key="3">
    <source>
        <dbReference type="ARBA" id="ARBA00022339"/>
    </source>
</evidence>
<dbReference type="Pfam" id="PF04969">
    <property type="entry name" value="CS"/>
    <property type="match status" value="1"/>
</dbReference>
<evidence type="ECO:0000256" key="4">
    <source>
        <dbReference type="ARBA" id="ARBA00022617"/>
    </source>
</evidence>
<evidence type="ECO:0000256" key="14">
    <source>
        <dbReference type="PIRSR" id="PIRSR601834-1"/>
    </source>
</evidence>
<dbReference type="InterPro" id="IPR017927">
    <property type="entry name" value="FAD-bd_FR_type"/>
</dbReference>
<keyword evidence="4 15" id="KW-0349">Heme</keyword>
<evidence type="ECO:0000256" key="15">
    <source>
        <dbReference type="RuleBase" id="RU362121"/>
    </source>
</evidence>
<dbReference type="InterPro" id="IPR017938">
    <property type="entry name" value="Riboflavin_synthase-like_b-brl"/>
</dbReference>
<comment type="similarity">
    <text evidence="15">Belongs to the cytochrome b5 family.</text>
</comment>
<dbReference type="Gene3D" id="2.40.30.10">
    <property type="entry name" value="Translation factors"/>
    <property type="match status" value="1"/>
</dbReference>
<evidence type="ECO:0000256" key="8">
    <source>
        <dbReference type="ARBA" id="ARBA00023002"/>
    </source>
</evidence>
<evidence type="ECO:0000256" key="5">
    <source>
        <dbReference type="ARBA" id="ARBA00022630"/>
    </source>
</evidence>
<dbReference type="SUPFAM" id="SSF55856">
    <property type="entry name" value="Cytochrome b5-like heme/steroid binding domain"/>
    <property type="match status" value="1"/>
</dbReference>
<evidence type="ECO:0000256" key="2">
    <source>
        <dbReference type="ARBA" id="ARBA00012011"/>
    </source>
</evidence>
<feature type="domain" description="CS" evidence="17">
    <location>
        <begin position="101"/>
        <end position="195"/>
    </location>
</feature>
<name>A0A7L3XW73_9AVES</name>
<evidence type="ECO:0000313" key="19">
    <source>
        <dbReference type="EMBL" id="NXV92910.1"/>
    </source>
</evidence>
<comment type="cofactor">
    <cofactor evidence="1 14">
        <name>FAD</name>
        <dbReference type="ChEBI" id="CHEBI:57692"/>
    </cofactor>
</comment>
<evidence type="ECO:0000259" key="18">
    <source>
        <dbReference type="PROSITE" id="PS51384"/>
    </source>
</evidence>
<dbReference type="Proteomes" id="UP000535403">
    <property type="component" value="Unassembled WGS sequence"/>
</dbReference>
<reference evidence="19 20" key="1">
    <citation type="submission" date="2019-09" db="EMBL/GenBank/DDBJ databases">
        <title>Bird 10,000 Genomes (B10K) Project - Family phase.</title>
        <authorList>
            <person name="Zhang G."/>
        </authorList>
    </citation>
    <scope>NUCLEOTIDE SEQUENCE [LARGE SCALE GENOMIC DNA]</scope>
    <source>
        <strain evidence="19">OUT-0025</strain>
        <tissue evidence="19">Blood</tissue>
    </source>
</reference>
<dbReference type="InterPro" id="IPR001199">
    <property type="entry name" value="Cyt_B5-like_heme/steroid-bd"/>
</dbReference>
<dbReference type="GO" id="GO:0046872">
    <property type="term" value="F:metal ion binding"/>
    <property type="evidence" value="ECO:0007669"/>
    <property type="project" value="UniProtKB-UniRule"/>
</dbReference>
<dbReference type="PROSITE" id="PS51384">
    <property type="entry name" value="FAD_FR"/>
    <property type="match status" value="1"/>
</dbReference>
<keyword evidence="8" id="KW-0560">Oxidoreductase</keyword>
<dbReference type="PROSITE" id="PS50255">
    <property type="entry name" value="CYTOCHROME_B5_2"/>
    <property type="match status" value="1"/>
</dbReference>
<dbReference type="InterPro" id="IPR007052">
    <property type="entry name" value="CS_dom"/>
</dbReference>
<dbReference type="GO" id="GO:0005739">
    <property type="term" value="C:mitochondrion"/>
    <property type="evidence" value="ECO:0007669"/>
    <property type="project" value="TreeGrafter"/>
</dbReference>
<dbReference type="AlphaFoldDB" id="A0A7L3XW73"/>
<dbReference type="SUPFAM" id="SSF52343">
    <property type="entry name" value="Ferredoxin reductase-like, C-terminal NADP-linked domain"/>
    <property type="match status" value="1"/>
</dbReference>
<dbReference type="GO" id="GO:0020037">
    <property type="term" value="F:heme binding"/>
    <property type="evidence" value="ECO:0007669"/>
    <property type="project" value="UniProtKB-UniRule"/>
</dbReference>
<dbReference type="Pfam" id="PF00970">
    <property type="entry name" value="FAD_binding_6"/>
    <property type="match status" value="1"/>
</dbReference>
<dbReference type="PRINTS" id="PR00363">
    <property type="entry name" value="CYTOCHROMEB5"/>
</dbReference>
<feature type="non-terminal residue" evidence="19">
    <location>
        <position position="1"/>
    </location>
</feature>
<dbReference type="InterPro" id="IPR008333">
    <property type="entry name" value="Cbr1-like_FAD-bd_dom"/>
</dbReference>
<dbReference type="InterPro" id="IPR001433">
    <property type="entry name" value="OxRdtase_FAD/NAD-bd"/>
</dbReference>
<keyword evidence="7 14" id="KW-0274">FAD</keyword>
<evidence type="ECO:0000256" key="13">
    <source>
        <dbReference type="ARBA" id="ARBA00047682"/>
    </source>
</evidence>
<gene>
    <name evidence="19" type="primary">Cyb5r4</name>
    <name evidence="19" type="ORF">CALBOR_R04127</name>
</gene>
<dbReference type="Gene3D" id="3.40.50.80">
    <property type="entry name" value="Nucleotide-binding domain of ferredoxin-NADP reductase (FNR) module"/>
    <property type="match status" value="1"/>
</dbReference>
<proteinExistence type="inferred from homology"/>
<comment type="caution">
    <text evidence="19">The sequence shown here is derived from an EMBL/GenBank/DDBJ whole genome shotgun (WGS) entry which is preliminary data.</text>
</comment>
<keyword evidence="10" id="KW-0520">NAD</keyword>
<feature type="binding site" evidence="14">
    <location>
        <position position="265"/>
    </location>
    <ligand>
        <name>FAD</name>
        <dbReference type="ChEBI" id="CHEBI:57692"/>
    </ligand>
</feature>
<evidence type="ECO:0000256" key="7">
    <source>
        <dbReference type="ARBA" id="ARBA00022827"/>
    </source>
</evidence>
<dbReference type="CDD" id="cd06183">
    <property type="entry name" value="cyt_b5_reduct_like"/>
    <property type="match status" value="1"/>
</dbReference>
<dbReference type="FunFam" id="3.40.50.80:FF:000021">
    <property type="entry name" value="Cytochrome b5 reductase 4"/>
    <property type="match status" value="1"/>
</dbReference>
<keyword evidence="9 15" id="KW-0408">Iron</keyword>
<dbReference type="PRINTS" id="PR00406">
    <property type="entry name" value="CYTB5RDTASE"/>
</dbReference>
<dbReference type="GO" id="GO:0090524">
    <property type="term" value="F:cytochrome-b5 reductase activity, acting on NADH"/>
    <property type="evidence" value="ECO:0007669"/>
    <property type="project" value="UniProtKB-EC"/>
</dbReference>
<feature type="domain" description="Cytochrome b5 heme-binding" evidence="16">
    <location>
        <begin position="1"/>
        <end position="54"/>
    </location>
</feature>
<dbReference type="InterPro" id="IPR001834">
    <property type="entry name" value="CBR-like"/>
</dbReference>
<evidence type="ECO:0000256" key="1">
    <source>
        <dbReference type="ARBA" id="ARBA00001974"/>
    </source>
</evidence>
<organism evidence="19 20">
    <name type="scientific">Calonectris borealis</name>
    <name type="common">Cory's shearwater</name>
    <dbReference type="NCBI Taxonomy" id="1323832"/>
    <lineage>
        <taxon>Eukaryota</taxon>
        <taxon>Metazoa</taxon>
        <taxon>Chordata</taxon>
        <taxon>Craniata</taxon>
        <taxon>Vertebrata</taxon>
        <taxon>Euteleostomi</taxon>
        <taxon>Archelosauria</taxon>
        <taxon>Archosauria</taxon>
        <taxon>Dinosauria</taxon>
        <taxon>Saurischia</taxon>
        <taxon>Theropoda</taxon>
        <taxon>Coelurosauria</taxon>
        <taxon>Aves</taxon>
        <taxon>Neognathae</taxon>
        <taxon>Neoaves</taxon>
        <taxon>Aequornithes</taxon>
        <taxon>Procellariiformes</taxon>
        <taxon>Procellariidae</taxon>
        <taxon>Calonectris</taxon>
    </lineage>
</organism>
<dbReference type="PANTHER" id="PTHR19370">
    <property type="entry name" value="NADH-CYTOCHROME B5 REDUCTASE"/>
    <property type="match status" value="1"/>
</dbReference>
<dbReference type="SUPFAM" id="SSF49764">
    <property type="entry name" value="HSP20-like chaperones"/>
    <property type="match status" value="1"/>
</dbReference>
<evidence type="ECO:0000256" key="11">
    <source>
        <dbReference type="ARBA" id="ARBA00030883"/>
    </source>
</evidence>
<dbReference type="InterPro" id="IPR036400">
    <property type="entry name" value="Cyt_B5-like_heme/steroid_sf"/>
</dbReference>
<protein>
    <recommendedName>
        <fullName evidence="3">Cytochrome b5 reductase 4</fullName>
        <ecNumber evidence="2">1.6.2.2</ecNumber>
    </recommendedName>
    <alternativeName>
        <fullName evidence="12">Flavohemoprotein b5/b5R</fullName>
    </alternativeName>
    <alternativeName>
        <fullName evidence="11">cb5/cb5R</fullName>
    </alternativeName>
</protein>
<dbReference type="InterPro" id="IPR039261">
    <property type="entry name" value="FNR_nucleotide-bd"/>
</dbReference>
<dbReference type="InterPro" id="IPR008978">
    <property type="entry name" value="HSP20-like_chaperone"/>
</dbReference>
<evidence type="ECO:0000256" key="12">
    <source>
        <dbReference type="ARBA" id="ARBA00031842"/>
    </source>
</evidence>
<sequence length="443" mass="50955">GFVYNVTPYMEYHPGGEDELMKAAGTDGTDLFDQVHRWVNYESMLKECLVGRMAVKPIAAPKGEGCCIYSVFLQQIPEDETILCMKTFFYNKYIFFSSLYFLFYSYDWFQTDSLITIVIYAKQKDMNAELVIVDCQDRRLRGEIIVDDHSYLVEVGRYYNFACETFSLLVNIAEKIGKVEIILKKKDKINWKMLGQPLESHNTFIKRTDRGLFYRRCKLVSKTEVTHDTKLFCLMLPKSTHLCIPTGQHVYLKQIIAGTEVVKPYTPVLPFLPLDFKEPSRHDGAHIYLMIKIYSCGLFTQALDHLQVGDYISVSNPEGTFKKSQVQTSEDLFLLAAGTGFTPMVKLLNFALTEVSCLRTVKLIFFNKTEDDILWRNQLEQLALKVERFEVQFILSQPTKDWVGKQGKISSSLLSEFVKRSRKDSKVLICICGPTPFTEQGVQ</sequence>
<dbReference type="GO" id="GO:0071949">
    <property type="term" value="F:FAD binding"/>
    <property type="evidence" value="ECO:0007669"/>
    <property type="project" value="TreeGrafter"/>
</dbReference>
<dbReference type="PANTHER" id="PTHR19370:SF185">
    <property type="entry name" value="NADH-CYTOCHROME B5 REDUCTASE"/>
    <property type="match status" value="1"/>
</dbReference>
<feature type="non-terminal residue" evidence="19">
    <location>
        <position position="443"/>
    </location>
</feature>
<feature type="domain" description="FAD-binding FR-type" evidence="18">
    <location>
        <begin position="212"/>
        <end position="324"/>
    </location>
</feature>
<dbReference type="FunFam" id="2.40.30.10:FF:000063">
    <property type="entry name" value="Cytochrome b5 reductase 4"/>
    <property type="match status" value="1"/>
</dbReference>
<dbReference type="Pfam" id="PF00175">
    <property type="entry name" value="NAD_binding_1"/>
    <property type="match status" value="1"/>
</dbReference>
<dbReference type="PROSITE" id="PS00191">
    <property type="entry name" value="CYTOCHROME_B5_1"/>
    <property type="match status" value="1"/>
</dbReference>
<dbReference type="EMBL" id="VZUG01025155">
    <property type="protein sequence ID" value="NXV92910.1"/>
    <property type="molecule type" value="Genomic_DNA"/>
</dbReference>
<keyword evidence="6 15" id="KW-0479">Metal-binding</keyword>
<feature type="binding site" evidence="14">
    <location>
        <position position="292"/>
    </location>
    <ligand>
        <name>FAD</name>
        <dbReference type="ChEBI" id="CHEBI:57692"/>
    </ligand>
</feature>